<dbReference type="InterPro" id="IPR058548">
    <property type="entry name" value="MlaB-like_STAS"/>
</dbReference>
<evidence type="ECO:0000313" key="3">
    <source>
        <dbReference type="Proteomes" id="UP001139353"/>
    </source>
</evidence>
<dbReference type="PANTHER" id="PTHR35849:SF2">
    <property type="entry name" value="BLR2341 PROTEIN"/>
    <property type="match status" value="1"/>
</dbReference>
<dbReference type="SUPFAM" id="SSF52091">
    <property type="entry name" value="SpoIIaa-like"/>
    <property type="match status" value="1"/>
</dbReference>
<dbReference type="InterPro" id="IPR002645">
    <property type="entry name" value="STAS_dom"/>
</dbReference>
<evidence type="ECO:0000259" key="1">
    <source>
        <dbReference type="PROSITE" id="PS50801"/>
    </source>
</evidence>
<protein>
    <submittedName>
        <fullName evidence="2">STAS domain-containing protein</fullName>
    </submittedName>
</protein>
<comment type="caution">
    <text evidence="2">The sequence shown here is derived from an EMBL/GenBank/DDBJ whole genome shotgun (WGS) entry which is preliminary data.</text>
</comment>
<dbReference type="AlphaFoldDB" id="A0A9X1YM87"/>
<dbReference type="CDD" id="cd07043">
    <property type="entry name" value="STAS_anti-anti-sigma_factors"/>
    <property type="match status" value="1"/>
</dbReference>
<keyword evidence="3" id="KW-1185">Reference proteome</keyword>
<dbReference type="InterPro" id="IPR052746">
    <property type="entry name" value="MlaB_ABC_Transporter"/>
</dbReference>
<dbReference type="Gene3D" id="3.30.750.24">
    <property type="entry name" value="STAS domain"/>
    <property type="match status" value="1"/>
</dbReference>
<name>A0A9X1YM87_9BURK</name>
<reference evidence="2" key="1">
    <citation type="submission" date="2021-11" db="EMBL/GenBank/DDBJ databases">
        <title>BS-T2-15 a new species belonging to the Comamonadaceae family isolated from the soil of a French oak forest.</title>
        <authorList>
            <person name="Mieszkin S."/>
            <person name="Alain K."/>
        </authorList>
    </citation>
    <scope>NUCLEOTIDE SEQUENCE</scope>
    <source>
        <strain evidence="2">BS-T2-15</strain>
    </source>
</reference>
<feature type="domain" description="STAS" evidence="1">
    <location>
        <begin position="8"/>
        <end position="97"/>
    </location>
</feature>
<dbReference type="Pfam" id="PF13466">
    <property type="entry name" value="STAS_2"/>
    <property type="match status" value="1"/>
</dbReference>
<dbReference type="Proteomes" id="UP001139353">
    <property type="component" value="Unassembled WGS sequence"/>
</dbReference>
<organism evidence="2 3">
    <name type="scientific">Scleromatobacter humisilvae</name>
    <dbReference type="NCBI Taxonomy" id="2897159"/>
    <lineage>
        <taxon>Bacteria</taxon>
        <taxon>Pseudomonadati</taxon>
        <taxon>Pseudomonadota</taxon>
        <taxon>Betaproteobacteria</taxon>
        <taxon>Burkholderiales</taxon>
        <taxon>Sphaerotilaceae</taxon>
        <taxon>Scleromatobacter</taxon>
    </lineage>
</organism>
<dbReference type="EMBL" id="JAJLJH010000012">
    <property type="protein sequence ID" value="MCK9689169.1"/>
    <property type="molecule type" value="Genomic_DNA"/>
</dbReference>
<dbReference type="PROSITE" id="PS50801">
    <property type="entry name" value="STAS"/>
    <property type="match status" value="1"/>
</dbReference>
<evidence type="ECO:0000313" key="2">
    <source>
        <dbReference type="EMBL" id="MCK9689169.1"/>
    </source>
</evidence>
<dbReference type="InterPro" id="IPR036513">
    <property type="entry name" value="STAS_dom_sf"/>
</dbReference>
<dbReference type="RefSeq" id="WP_275685216.1">
    <property type="nucleotide sequence ID" value="NZ_JAJLJH010000012.1"/>
</dbReference>
<proteinExistence type="predicted"/>
<accession>A0A9X1YM87</accession>
<dbReference type="PANTHER" id="PTHR35849">
    <property type="entry name" value="BLR2341 PROTEIN"/>
    <property type="match status" value="1"/>
</dbReference>
<sequence length="97" mass="10045">MSTTSTCFRIDGELTIYRAAELAVAMKAALADVPGGGAFEVDLSGVTEMDSAGVQLLMSARRSAQESGRTLRVAGGSPAVAEVFQTLQLASHFDAAH</sequence>
<gene>
    <name evidence="2" type="ORF">LPC04_25925</name>
</gene>